<dbReference type="AlphaFoldDB" id="A0A1X2HES1"/>
<reference evidence="2 3" key="1">
    <citation type="submission" date="2016-07" db="EMBL/GenBank/DDBJ databases">
        <title>Pervasive Adenine N6-methylation of Active Genes in Fungi.</title>
        <authorList>
            <consortium name="DOE Joint Genome Institute"/>
            <person name="Mondo S.J."/>
            <person name="Dannebaum R.O."/>
            <person name="Kuo R.C."/>
            <person name="Labutti K."/>
            <person name="Haridas S."/>
            <person name="Kuo A."/>
            <person name="Salamov A."/>
            <person name="Ahrendt S.R."/>
            <person name="Lipzen A."/>
            <person name="Sullivan W."/>
            <person name="Andreopoulos W.B."/>
            <person name="Clum A."/>
            <person name="Lindquist E."/>
            <person name="Daum C."/>
            <person name="Ramamoorthy G.K."/>
            <person name="Gryganskyi A."/>
            <person name="Culley D."/>
            <person name="Magnuson J.K."/>
            <person name="James T.Y."/>
            <person name="O'Malley M.A."/>
            <person name="Stajich J.E."/>
            <person name="Spatafora J.W."/>
            <person name="Visel A."/>
            <person name="Grigoriev I.V."/>
        </authorList>
    </citation>
    <scope>NUCLEOTIDE SEQUENCE [LARGE SCALE GENOMIC DNA]</scope>
    <source>
        <strain evidence="2 3">NRRL 2496</strain>
    </source>
</reference>
<dbReference type="SMART" id="SM00449">
    <property type="entry name" value="SPRY"/>
    <property type="match status" value="1"/>
</dbReference>
<dbReference type="GO" id="GO:0030246">
    <property type="term" value="F:carbohydrate binding"/>
    <property type="evidence" value="ECO:0007669"/>
    <property type="project" value="UniProtKB-KW"/>
</dbReference>
<feature type="domain" description="B30.2/SPRY" evidence="1">
    <location>
        <begin position="91"/>
        <end position="281"/>
    </location>
</feature>
<dbReference type="InterPro" id="IPR003877">
    <property type="entry name" value="SPRY_dom"/>
</dbReference>
<evidence type="ECO:0000259" key="1">
    <source>
        <dbReference type="PROSITE" id="PS50188"/>
    </source>
</evidence>
<dbReference type="InterPro" id="IPR001870">
    <property type="entry name" value="B30.2/SPRY"/>
</dbReference>
<dbReference type="PROSITE" id="PS50188">
    <property type="entry name" value="B302_SPRY"/>
    <property type="match status" value="1"/>
</dbReference>
<evidence type="ECO:0000313" key="2">
    <source>
        <dbReference type="EMBL" id="ORY97455.1"/>
    </source>
</evidence>
<dbReference type="InterPro" id="IPR013144">
    <property type="entry name" value="CRA_dom"/>
</dbReference>
<dbReference type="FunCoup" id="A0A1X2HES1">
    <property type="interactions" value="364"/>
</dbReference>
<keyword evidence="3" id="KW-1185">Reference proteome</keyword>
<gene>
    <name evidence="2" type="ORF">BCR43DRAFT_472587</name>
</gene>
<dbReference type="InterPro" id="IPR035782">
    <property type="entry name" value="SPRY_RanBP9/10"/>
</dbReference>
<dbReference type="PROSITE" id="PS50896">
    <property type="entry name" value="LISH"/>
    <property type="match status" value="1"/>
</dbReference>
<dbReference type="Proteomes" id="UP000242180">
    <property type="component" value="Unassembled WGS sequence"/>
</dbReference>
<dbReference type="OrthoDB" id="25503at2759"/>
<dbReference type="CDD" id="cd12909">
    <property type="entry name" value="SPRY_RanBP9_10"/>
    <property type="match status" value="1"/>
</dbReference>
<dbReference type="InterPro" id="IPR050618">
    <property type="entry name" value="Ubq-SigPath_Reg"/>
</dbReference>
<dbReference type="InterPro" id="IPR043136">
    <property type="entry name" value="B30.2/SPRY_sf"/>
</dbReference>
<dbReference type="InParanoid" id="A0A1X2HES1"/>
<evidence type="ECO:0000313" key="3">
    <source>
        <dbReference type="Proteomes" id="UP000242180"/>
    </source>
</evidence>
<dbReference type="Pfam" id="PF00622">
    <property type="entry name" value="SPRY"/>
    <property type="match status" value="1"/>
</dbReference>
<comment type="caution">
    <text evidence="2">The sequence shown here is derived from an EMBL/GenBank/DDBJ whole genome shotgun (WGS) entry which is preliminary data.</text>
</comment>
<keyword evidence="2" id="KW-0430">Lectin</keyword>
<dbReference type="SMART" id="SM00757">
    <property type="entry name" value="CRA"/>
    <property type="match status" value="1"/>
</dbReference>
<dbReference type="Pfam" id="PF08513">
    <property type="entry name" value="LisH"/>
    <property type="match status" value="1"/>
</dbReference>
<dbReference type="InterPro" id="IPR013320">
    <property type="entry name" value="ConA-like_dom_sf"/>
</dbReference>
<dbReference type="SUPFAM" id="SSF49899">
    <property type="entry name" value="Concanavalin A-like lectins/glucanases"/>
    <property type="match status" value="1"/>
</dbReference>
<protein>
    <submittedName>
        <fullName evidence="2">Concanavalin A-like lectin/glucanase domain-containing protein</fullName>
    </submittedName>
</protein>
<organism evidence="2 3">
    <name type="scientific">Syncephalastrum racemosum</name>
    <name type="common">Filamentous fungus</name>
    <dbReference type="NCBI Taxonomy" id="13706"/>
    <lineage>
        <taxon>Eukaryota</taxon>
        <taxon>Fungi</taxon>
        <taxon>Fungi incertae sedis</taxon>
        <taxon>Mucoromycota</taxon>
        <taxon>Mucoromycotina</taxon>
        <taxon>Mucoromycetes</taxon>
        <taxon>Mucorales</taxon>
        <taxon>Syncephalastraceae</taxon>
        <taxon>Syncephalastrum</taxon>
    </lineage>
</organism>
<dbReference type="PANTHER" id="PTHR12864">
    <property type="entry name" value="RAN BINDING PROTEIN 9-RELATED"/>
    <property type="match status" value="1"/>
</dbReference>
<accession>A0A1X2HES1</accession>
<name>A0A1X2HES1_SYNRA</name>
<dbReference type="STRING" id="13706.A0A1X2HES1"/>
<sequence>MSSTGSALGLTMHHFTGPSSSSYSTAFPPLQSFPWSFPHHKKHAQHGSQQTAFRQSLAPPKYPSYLKHTLYASLALEQYHYLQNLRIAEHTKPTSSSSSSSATSVDLRLPTCWNQKDKSNKVEIGRNGLDLTYIAGPGKTESHAASVRANFPMRPQCGVYYFEMCVLSKGNDGFIGIGFCTADTVLERLPGWDENSWGYHGDDGHSFTGSGTGKDYGPCYTTGDVVGCGVDFSEGVAFYTKNGSPLGVAFRDIPMSSDLYPCVGMRTPGEHITVNFGQEPFLFDITQYIKVGYTPTLSHPPAAPASSTSASTVPIKLILSYLVHHGYTSAARALLKDAEYAIQGEPDMAIDGTNNYQESESEMLKRQRDVPMDIDEDCFGRRQRRLSTRRSSTGSGTGGFYSSLFFPHEGSVEEEGPGEDASGAGMMLQRIMRFGQTLQDDYRHDERPKVRERLVEIFSLLAYQNLGDSPVSHLMDKAGRDDLATELNAAILGTRQGSIKNVCAHSSLFFFPLSYTLQSINVDLKCHL</sequence>
<dbReference type="InterPro" id="IPR006594">
    <property type="entry name" value="LisH"/>
</dbReference>
<dbReference type="Gene3D" id="2.60.120.920">
    <property type="match status" value="1"/>
</dbReference>
<proteinExistence type="predicted"/>
<dbReference type="EMBL" id="MCGN01000004">
    <property type="protein sequence ID" value="ORY97455.1"/>
    <property type="molecule type" value="Genomic_DNA"/>
</dbReference>